<evidence type="ECO:0000313" key="6">
    <source>
        <dbReference type="Proteomes" id="UP000000628"/>
    </source>
</evidence>
<dbReference type="Proteomes" id="UP000000628">
    <property type="component" value="Chromosome"/>
</dbReference>
<dbReference type="SUPFAM" id="SSF55347">
    <property type="entry name" value="Glyceraldehyde-3-phosphate dehydrogenase-like, C-terminal domain"/>
    <property type="match status" value="1"/>
</dbReference>
<proteinExistence type="inferred from homology"/>
<feature type="domain" description="Gfo/Idh/MocA-like oxidoreductase N-terminal" evidence="3">
    <location>
        <begin position="9"/>
        <end position="127"/>
    </location>
</feature>
<dbReference type="STRING" id="471856.Jden_1479"/>
<dbReference type="SUPFAM" id="SSF51735">
    <property type="entry name" value="NAD(P)-binding Rossmann-fold domains"/>
    <property type="match status" value="1"/>
</dbReference>
<dbReference type="OrthoDB" id="256869at2"/>
<evidence type="ECO:0000259" key="3">
    <source>
        <dbReference type="Pfam" id="PF01408"/>
    </source>
</evidence>
<dbReference type="Pfam" id="PF01408">
    <property type="entry name" value="GFO_IDH_MocA"/>
    <property type="match status" value="1"/>
</dbReference>
<dbReference type="InterPro" id="IPR000683">
    <property type="entry name" value="Gfo/Idh/MocA-like_OxRdtase_N"/>
</dbReference>
<dbReference type="eggNOG" id="COG0673">
    <property type="taxonomic scope" value="Bacteria"/>
</dbReference>
<evidence type="ECO:0000313" key="5">
    <source>
        <dbReference type="EMBL" id="ACV09128.1"/>
    </source>
</evidence>
<feature type="domain" description="Gfo/Idh/MocA-like oxidoreductase C-terminal" evidence="4">
    <location>
        <begin position="142"/>
        <end position="341"/>
    </location>
</feature>
<name>C7R4V8_JONDD</name>
<accession>C7R4V8</accession>
<dbReference type="Gene3D" id="3.40.50.720">
    <property type="entry name" value="NAD(P)-binding Rossmann-like Domain"/>
    <property type="match status" value="1"/>
</dbReference>
<keyword evidence="2" id="KW-0560">Oxidoreductase</keyword>
<dbReference type="AlphaFoldDB" id="C7R4V8"/>
<comment type="similarity">
    <text evidence="1">Belongs to the Gfo/Idh/MocA family.</text>
</comment>
<dbReference type="InterPro" id="IPR036291">
    <property type="entry name" value="NAD(P)-bd_dom_sf"/>
</dbReference>
<evidence type="ECO:0000259" key="4">
    <source>
        <dbReference type="Pfam" id="PF02894"/>
    </source>
</evidence>
<dbReference type="KEGG" id="jde:Jden_1479"/>
<keyword evidence="6" id="KW-1185">Reference proteome</keyword>
<dbReference type="InterPro" id="IPR051317">
    <property type="entry name" value="Gfo/Idh/MocA_oxidoreduct"/>
</dbReference>
<dbReference type="EMBL" id="CP001706">
    <property type="protein sequence ID" value="ACV09128.1"/>
    <property type="molecule type" value="Genomic_DNA"/>
</dbReference>
<evidence type="ECO:0000256" key="1">
    <source>
        <dbReference type="ARBA" id="ARBA00010928"/>
    </source>
</evidence>
<reference evidence="5 6" key="1">
    <citation type="journal article" date="2009" name="Stand. Genomic Sci.">
        <title>Complete genome sequence of Jonesia denitrificans type strain (Prevot 55134).</title>
        <authorList>
            <person name="Pukall R."/>
            <person name="Gehrich-Schroter G."/>
            <person name="Lapidus A."/>
            <person name="Nolan M."/>
            <person name="Glavina Del Rio T."/>
            <person name="Lucas S."/>
            <person name="Chen F."/>
            <person name="Tice H."/>
            <person name="Pitluck S."/>
            <person name="Cheng J.F."/>
            <person name="Copeland A."/>
            <person name="Saunders E."/>
            <person name="Brettin T."/>
            <person name="Detter J.C."/>
            <person name="Bruce D."/>
            <person name="Goodwin L."/>
            <person name="Pati A."/>
            <person name="Ivanova N."/>
            <person name="Mavromatis K."/>
            <person name="Ovchinnikova G."/>
            <person name="Chen A."/>
            <person name="Palaniappan K."/>
            <person name="Land M."/>
            <person name="Hauser L."/>
            <person name="Chang Y.J."/>
            <person name="Jeffries C.D."/>
            <person name="Chain P."/>
            <person name="Goker M."/>
            <person name="Bristow J."/>
            <person name="Eisen J.A."/>
            <person name="Markowitz V."/>
            <person name="Hugenholtz P."/>
            <person name="Kyrpides N.C."/>
            <person name="Klenk H.P."/>
            <person name="Han C."/>
        </authorList>
    </citation>
    <scope>NUCLEOTIDE SEQUENCE [LARGE SCALE GENOMIC DNA]</scope>
    <source>
        <strain evidence="6">ATCC 14870 / DSM 20603 / BCRC 15368 / CIP 55.134 / JCM 11481 / NBRC 15587 / NCTC 10816 / Prevot 55134</strain>
    </source>
</reference>
<dbReference type="PANTHER" id="PTHR43708">
    <property type="entry name" value="CONSERVED EXPRESSED OXIDOREDUCTASE (EUROFUNG)"/>
    <property type="match status" value="1"/>
</dbReference>
<gene>
    <name evidence="5" type="ordered locus">Jden_1479</name>
</gene>
<dbReference type="GO" id="GO:0016491">
    <property type="term" value="F:oxidoreductase activity"/>
    <property type="evidence" value="ECO:0007669"/>
    <property type="project" value="UniProtKB-KW"/>
</dbReference>
<dbReference type="GO" id="GO:0000166">
    <property type="term" value="F:nucleotide binding"/>
    <property type="evidence" value="ECO:0007669"/>
    <property type="project" value="InterPro"/>
</dbReference>
<dbReference type="RefSeq" id="WP_015771756.1">
    <property type="nucleotide sequence ID" value="NC_013174.1"/>
</dbReference>
<dbReference type="Pfam" id="PF02894">
    <property type="entry name" value="GFO_IDH_MocA_C"/>
    <property type="match status" value="1"/>
</dbReference>
<evidence type="ECO:0000256" key="2">
    <source>
        <dbReference type="ARBA" id="ARBA00023002"/>
    </source>
</evidence>
<protein>
    <submittedName>
        <fullName evidence="5">Oxidoreductase domain protein</fullName>
    </submittedName>
</protein>
<organism evidence="5 6">
    <name type="scientific">Jonesia denitrificans (strain ATCC 14870 / DSM 20603 / BCRC 15368 / CIP 55.134 / JCM 11481 / NBRC 15587 / NCTC 10816 / Prevot 55134)</name>
    <name type="common">Listeria denitrificans</name>
    <dbReference type="NCBI Taxonomy" id="471856"/>
    <lineage>
        <taxon>Bacteria</taxon>
        <taxon>Bacillati</taxon>
        <taxon>Actinomycetota</taxon>
        <taxon>Actinomycetes</taxon>
        <taxon>Micrococcales</taxon>
        <taxon>Jonesiaceae</taxon>
        <taxon>Jonesia</taxon>
    </lineage>
</organism>
<sequence>MTTLLAQPIRAALVGYGMAGGLIHSPLMREAGWQVTAVVTNNTERRAQVGEDWPKARTVGQLSDLLKYRDDFDVVVVVSPSHLHAEHVHTLIGAGIPTIVDKPLAVSAAQATQLVDHASQENVPLTVFQNRRWDSEQLTLTQLLTTGELGQVHTFERRWERWRPQPKNRWKENDPASGGLLQDLGAHLVDSAVHLFGPVTTVYATARHLSTAAYDDVFISLTHASGVISRLWAGSMVGAPGPRTRVLGTKGAYVVTDFESEPTAFAVRGTSEGGAQGWVAHGESVTAVPAAKGGHGDFYRLADTWLRGEGPAPVDPRDAVTTAQILDAAQDSALNAQVVQLAQSNPDM</sequence>
<dbReference type="HOGENOM" id="CLU_023194_19_1_11"/>
<dbReference type="PANTHER" id="PTHR43708:SF5">
    <property type="entry name" value="CONSERVED EXPRESSED OXIDOREDUCTASE (EUROFUNG)-RELATED"/>
    <property type="match status" value="1"/>
</dbReference>
<dbReference type="Gene3D" id="3.30.360.10">
    <property type="entry name" value="Dihydrodipicolinate Reductase, domain 2"/>
    <property type="match status" value="1"/>
</dbReference>
<dbReference type="InterPro" id="IPR004104">
    <property type="entry name" value="Gfo/Idh/MocA-like_OxRdtase_C"/>
</dbReference>